<dbReference type="OrthoDB" id="6141723at2759"/>
<accession>A0A4Y2TBG9</accession>
<sequence>MTIRAAISDQQYLVKGRAINVPTNVSTSVNVLPRNADDTLVLPVVFRRKKIHKTNVAFENIRPHVIKADAECLRTLSKISVIQQRRSPHLRCLLWLKNAPIFKEDSQNEDVKEFIDKYVSCSSLLPTSRVQLQTHKHTFTCRKGQKKNRGKKCRFDIPFFPVSETTILSPLSDDVPEKKSMKKKRNEIQQKLFWIHKRQEIGTLAQLLLEFNVTYHEYVNIRGLGTPKFFFYNFHQTYSIL</sequence>
<evidence type="ECO:0000313" key="1">
    <source>
        <dbReference type="EMBL" id="GBN97581.1"/>
    </source>
</evidence>
<reference evidence="1 2" key="1">
    <citation type="journal article" date="2019" name="Sci. Rep.">
        <title>Orb-weaving spider Araneus ventricosus genome elucidates the spidroin gene catalogue.</title>
        <authorList>
            <person name="Kono N."/>
            <person name="Nakamura H."/>
            <person name="Ohtoshi R."/>
            <person name="Moran D.A.P."/>
            <person name="Shinohara A."/>
            <person name="Yoshida Y."/>
            <person name="Fujiwara M."/>
            <person name="Mori M."/>
            <person name="Tomita M."/>
            <person name="Arakawa K."/>
        </authorList>
    </citation>
    <scope>NUCLEOTIDE SEQUENCE [LARGE SCALE GENOMIC DNA]</scope>
</reference>
<name>A0A4Y2TBG9_ARAVE</name>
<gene>
    <name evidence="1" type="ORF">AVEN_73553_1</name>
</gene>
<organism evidence="1 2">
    <name type="scientific">Araneus ventricosus</name>
    <name type="common">Orbweaver spider</name>
    <name type="synonym">Epeira ventricosa</name>
    <dbReference type="NCBI Taxonomy" id="182803"/>
    <lineage>
        <taxon>Eukaryota</taxon>
        <taxon>Metazoa</taxon>
        <taxon>Ecdysozoa</taxon>
        <taxon>Arthropoda</taxon>
        <taxon>Chelicerata</taxon>
        <taxon>Arachnida</taxon>
        <taxon>Araneae</taxon>
        <taxon>Araneomorphae</taxon>
        <taxon>Entelegynae</taxon>
        <taxon>Araneoidea</taxon>
        <taxon>Araneidae</taxon>
        <taxon>Araneus</taxon>
    </lineage>
</organism>
<protein>
    <submittedName>
        <fullName evidence="1">Uncharacterized protein</fullName>
    </submittedName>
</protein>
<dbReference type="Proteomes" id="UP000499080">
    <property type="component" value="Unassembled WGS sequence"/>
</dbReference>
<dbReference type="AlphaFoldDB" id="A0A4Y2TBG9"/>
<evidence type="ECO:0000313" key="2">
    <source>
        <dbReference type="Proteomes" id="UP000499080"/>
    </source>
</evidence>
<proteinExistence type="predicted"/>
<keyword evidence="2" id="KW-1185">Reference proteome</keyword>
<dbReference type="EMBL" id="BGPR01027235">
    <property type="protein sequence ID" value="GBN97581.1"/>
    <property type="molecule type" value="Genomic_DNA"/>
</dbReference>
<comment type="caution">
    <text evidence="1">The sequence shown here is derived from an EMBL/GenBank/DDBJ whole genome shotgun (WGS) entry which is preliminary data.</text>
</comment>